<accession>A0AA48M0K3</accession>
<dbReference type="AlphaFoldDB" id="A0AA48M0K3"/>
<organism evidence="1">
    <name type="scientific">freshwater sediment metagenome</name>
    <dbReference type="NCBI Taxonomy" id="556182"/>
    <lineage>
        <taxon>unclassified sequences</taxon>
        <taxon>metagenomes</taxon>
        <taxon>ecological metagenomes</taxon>
    </lineage>
</organism>
<reference evidence="1" key="1">
    <citation type="submission" date="2023-07" db="EMBL/GenBank/DDBJ databases">
        <authorList>
            <person name="Pelsma A.J. K."/>
        </authorList>
    </citation>
    <scope>NUCLEOTIDE SEQUENCE</scope>
</reference>
<dbReference type="EMBL" id="OY288114">
    <property type="protein sequence ID" value="CAJ0869567.1"/>
    <property type="molecule type" value="Genomic_DNA"/>
</dbReference>
<protein>
    <submittedName>
        <fullName evidence="1">Uncharacterized protein</fullName>
    </submittedName>
</protein>
<gene>
    <name evidence="1" type="ORF">AMST5_02149</name>
</gene>
<proteinExistence type="predicted"/>
<sequence>MMRPKGSEPVHHASDENHKARLRALLHEAKRLAAEYYTLTGKRLGITGEIGEQAVAELLGWQLVDSGIQKGHDALRTVDGKVEKVQIKTRACANNGKAPTGRMSRINADADCDFVVLVLLDEKNYEPFAMYEAPMAAVCERLRTPGDKGRCQGGKLWAREFIEHCAERIWPKPERVAQEEVAPRHTQIAIRSPVLSNRAASGGEKPLRGRQ</sequence>
<name>A0AA48M0K3_9ZZZZ</name>
<evidence type="ECO:0000313" key="1">
    <source>
        <dbReference type="EMBL" id="CAJ0869567.1"/>
    </source>
</evidence>